<evidence type="ECO:0000313" key="3">
    <source>
        <dbReference type="Proteomes" id="UP000199424"/>
    </source>
</evidence>
<feature type="transmembrane region" description="Helical" evidence="1">
    <location>
        <begin position="39"/>
        <end position="60"/>
    </location>
</feature>
<organism evidence="2 3">
    <name type="scientific">Pseudidiomarina maritima</name>
    <dbReference type="NCBI Taxonomy" id="519453"/>
    <lineage>
        <taxon>Bacteria</taxon>
        <taxon>Pseudomonadati</taxon>
        <taxon>Pseudomonadota</taxon>
        <taxon>Gammaproteobacteria</taxon>
        <taxon>Alteromonadales</taxon>
        <taxon>Idiomarinaceae</taxon>
        <taxon>Pseudidiomarina</taxon>
    </lineage>
</organism>
<feature type="transmembrane region" description="Helical" evidence="1">
    <location>
        <begin position="6"/>
        <end position="27"/>
    </location>
</feature>
<dbReference type="EMBL" id="FOYU01000001">
    <property type="protein sequence ID" value="SFR42060.1"/>
    <property type="molecule type" value="Genomic_DNA"/>
</dbReference>
<reference evidence="3" key="1">
    <citation type="submission" date="2016-10" db="EMBL/GenBank/DDBJ databases">
        <authorList>
            <person name="Varghese N."/>
            <person name="Submissions S."/>
        </authorList>
    </citation>
    <scope>NUCLEOTIDE SEQUENCE [LARGE SCALE GENOMIC DNA]</scope>
    <source>
        <strain evidence="3">CGMCC 1.7285</strain>
    </source>
</reference>
<evidence type="ECO:0000256" key="1">
    <source>
        <dbReference type="SAM" id="Phobius"/>
    </source>
</evidence>
<keyword evidence="1" id="KW-0472">Membrane</keyword>
<dbReference type="RefSeq" id="WP_092855457.1">
    <property type="nucleotide sequence ID" value="NZ_FOYU01000001.1"/>
</dbReference>
<evidence type="ECO:0000313" key="2">
    <source>
        <dbReference type="EMBL" id="SFR42060.1"/>
    </source>
</evidence>
<dbReference type="AlphaFoldDB" id="A0A1I6GIQ8"/>
<name>A0A1I6GIQ8_9GAMM</name>
<dbReference type="Proteomes" id="UP000199424">
    <property type="component" value="Unassembled WGS sequence"/>
</dbReference>
<accession>A0A1I6GIQ8</accession>
<keyword evidence="1" id="KW-1133">Transmembrane helix</keyword>
<keyword evidence="1" id="KW-0812">Transmembrane</keyword>
<sequence>MDINAALVGQTIIVLAVIFAIVGFYLGKRKTETPLLVSILALFSALMPPIGLIFLMVLALKKDLPSAN</sequence>
<proteinExistence type="predicted"/>
<protein>
    <submittedName>
        <fullName evidence="2">Uncharacterized protein</fullName>
    </submittedName>
</protein>
<keyword evidence="3" id="KW-1185">Reference proteome</keyword>
<gene>
    <name evidence="2" type="ORF">SAMN04488070_0777</name>
</gene>